<gene>
    <name evidence="1" type="ORF">P5G49_00240</name>
</gene>
<name>A0ABT8JL72_9BACL</name>
<dbReference type="EMBL" id="JAROCC010000001">
    <property type="protein sequence ID" value="MDN4605903.1"/>
    <property type="molecule type" value="Genomic_DNA"/>
</dbReference>
<organism evidence="1 2">
    <name type="scientific">Sporosarcina highlanderae</name>
    <dbReference type="NCBI Taxonomy" id="3035916"/>
    <lineage>
        <taxon>Bacteria</taxon>
        <taxon>Bacillati</taxon>
        <taxon>Bacillota</taxon>
        <taxon>Bacilli</taxon>
        <taxon>Bacillales</taxon>
        <taxon>Caryophanaceae</taxon>
        <taxon>Sporosarcina</taxon>
    </lineage>
</organism>
<sequence length="89" mass="9965">MSKDIQNKEGVYLSISLKLVESKEYEHDGYGAGSGSIIKEEYSCPCGKGKVFYEKDDIPGYRDKSIYSNCDTCNEKYDFGRGTAVKNNV</sequence>
<proteinExistence type="predicted"/>
<reference evidence="1" key="1">
    <citation type="submission" date="2023-03" db="EMBL/GenBank/DDBJ databases">
        <title>MT1 and MT2 Draft Genomes of Novel Species.</title>
        <authorList>
            <person name="Venkateswaran K."/>
        </authorList>
    </citation>
    <scope>NUCLEOTIDE SEQUENCE</scope>
    <source>
        <strain evidence="1">F6_3S_P_2</strain>
    </source>
</reference>
<protein>
    <submittedName>
        <fullName evidence="1">Uncharacterized protein</fullName>
    </submittedName>
</protein>
<dbReference type="RefSeq" id="WP_301241394.1">
    <property type="nucleotide sequence ID" value="NZ_JAROCC010000001.1"/>
</dbReference>
<evidence type="ECO:0000313" key="1">
    <source>
        <dbReference type="EMBL" id="MDN4605903.1"/>
    </source>
</evidence>
<accession>A0ABT8JL72</accession>
<comment type="caution">
    <text evidence="1">The sequence shown here is derived from an EMBL/GenBank/DDBJ whole genome shotgun (WGS) entry which is preliminary data.</text>
</comment>
<dbReference type="Proteomes" id="UP001175097">
    <property type="component" value="Unassembled WGS sequence"/>
</dbReference>
<evidence type="ECO:0000313" key="2">
    <source>
        <dbReference type="Proteomes" id="UP001175097"/>
    </source>
</evidence>
<keyword evidence="2" id="KW-1185">Reference proteome</keyword>